<evidence type="ECO:0000256" key="14">
    <source>
        <dbReference type="ARBA" id="ARBA00022777"/>
    </source>
</evidence>
<dbReference type="InterPro" id="IPR013210">
    <property type="entry name" value="LRR_N_plant-typ"/>
</dbReference>
<keyword evidence="19" id="KW-0325">Glycoprotein</keyword>
<evidence type="ECO:0000256" key="8">
    <source>
        <dbReference type="ARBA" id="ARBA00022614"/>
    </source>
</evidence>
<dbReference type="Gene3D" id="1.10.510.10">
    <property type="entry name" value="Transferase(Phosphotransferase) domain 1"/>
    <property type="match status" value="1"/>
</dbReference>
<evidence type="ECO:0000256" key="3">
    <source>
        <dbReference type="ARBA" id="ARBA00009592"/>
    </source>
</evidence>
<name>A0A7J6FZT3_CANSA</name>
<comment type="subcellular location">
    <subcellularLocation>
        <location evidence="1">Cell membrane</location>
        <topology evidence="1">Single-pass type I membrane protein</topology>
    </subcellularLocation>
</comment>
<gene>
    <name evidence="25" type="ORF">F8388_018930</name>
</gene>
<comment type="similarity">
    <text evidence="3">Belongs to the RLP family.</text>
</comment>
<evidence type="ECO:0000256" key="18">
    <source>
        <dbReference type="ARBA" id="ARBA00023170"/>
    </source>
</evidence>
<keyword evidence="14" id="KW-0418">Kinase</keyword>
<keyword evidence="17 23" id="KW-0472">Membrane</keyword>
<evidence type="ECO:0000256" key="5">
    <source>
        <dbReference type="ARBA" id="ARBA00022475"/>
    </source>
</evidence>
<dbReference type="InterPro" id="IPR003591">
    <property type="entry name" value="Leu-rich_rpt_typical-subtyp"/>
</dbReference>
<feature type="transmembrane region" description="Helical" evidence="23">
    <location>
        <begin position="640"/>
        <end position="662"/>
    </location>
</feature>
<dbReference type="FunFam" id="3.80.10.10:FF:000288">
    <property type="entry name" value="LRR receptor-like serine/threonine-protein kinase EFR"/>
    <property type="match status" value="1"/>
</dbReference>
<dbReference type="InterPro" id="IPR032675">
    <property type="entry name" value="LRR_dom_sf"/>
</dbReference>
<comment type="catalytic activity">
    <reaction evidence="20">
        <text>L-threonyl-[protein] + ATP = O-phospho-L-threonyl-[protein] + ADP + H(+)</text>
        <dbReference type="Rhea" id="RHEA:46608"/>
        <dbReference type="Rhea" id="RHEA-COMP:11060"/>
        <dbReference type="Rhea" id="RHEA-COMP:11605"/>
        <dbReference type="ChEBI" id="CHEBI:15378"/>
        <dbReference type="ChEBI" id="CHEBI:30013"/>
        <dbReference type="ChEBI" id="CHEBI:30616"/>
        <dbReference type="ChEBI" id="CHEBI:61977"/>
        <dbReference type="ChEBI" id="CHEBI:456216"/>
        <dbReference type="EC" id="2.7.11.1"/>
    </reaction>
</comment>
<dbReference type="FunFam" id="3.80.10.10:FF:000221">
    <property type="entry name" value="Leucine-rich repeat receptor-like protein kinase PXL1"/>
    <property type="match status" value="1"/>
</dbReference>
<evidence type="ECO:0000256" key="23">
    <source>
        <dbReference type="SAM" id="Phobius"/>
    </source>
</evidence>
<dbReference type="InterPro" id="IPR001611">
    <property type="entry name" value="Leu-rich_rpt"/>
</dbReference>
<comment type="catalytic activity">
    <reaction evidence="21">
        <text>L-seryl-[protein] + ATP = O-phospho-L-seryl-[protein] + ADP + H(+)</text>
        <dbReference type="Rhea" id="RHEA:17989"/>
        <dbReference type="Rhea" id="RHEA-COMP:9863"/>
        <dbReference type="Rhea" id="RHEA-COMP:11604"/>
        <dbReference type="ChEBI" id="CHEBI:15378"/>
        <dbReference type="ChEBI" id="CHEBI:29999"/>
        <dbReference type="ChEBI" id="CHEBI:30616"/>
        <dbReference type="ChEBI" id="CHEBI:83421"/>
        <dbReference type="ChEBI" id="CHEBI:456216"/>
        <dbReference type="EC" id="2.7.11.1"/>
    </reaction>
</comment>
<dbReference type="Proteomes" id="UP000525078">
    <property type="component" value="Unassembled WGS sequence"/>
</dbReference>
<evidence type="ECO:0000256" key="21">
    <source>
        <dbReference type="ARBA" id="ARBA00048679"/>
    </source>
</evidence>
<dbReference type="Gene3D" id="3.80.10.10">
    <property type="entry name" value="Ribonuclease Inhibitor"/>
    <property type="match status" value="4"/>
</dbReference>
<dbReference type="SUPFAM" id="SSF52058">
    <property type="entry name" value="L domain-like"/>
    <property type="match status" value="2"/>
</dbReference>
<dbReference type="PROSITE" id="PS50011">
    <property type="entry name" value="PROTEIN_KINASE_DOM"/>
    <property type="match status" value="1"/>
</dbReference>
<evidence type="ECO:0000256" key="10">
    <source>
        <dbReference type="ARBA" id="ARBA00022692"/>
    </source>
</evidence>
<dbReference type="Pfam" id="PF08263">
    <property type="entry name" value="LRRNT_2"/>
    <property type="match status" value="1"/>
</dbReference>
<evidence type="ECO:0000256" key="17">
    <source>
        <dbReference type="ARBA" id="ARBA00023136"/>
    </source>
</evidence>
<feature type="binding site" evidence="22">
    <location>
        <position position="722"/>
    </location>
    <ligand>
        <name>ATP</name>
        <dbReference type="ChEBI" id="CHEBI:30616"/>
    </ligand>
</feature>
<sequence>MKATSKSIYCFYYSLIYSFVLCQNEVDKLALQAIKNQLVSDPFGVTSSWNESLNFCMWHGVSCKRQRVTQLNLSSSSLVGYVPSSIANLSFLQVLDLSNNSFQGEVPEKIGHLFRLRVITLANNSLSGQIPTTLSNCSNLKTLDLSYNNFMSRIPFQLGFLTKLEQLRIRNSNLEGIIPPHIGNISTLLEISLRINKLEGEIPESLGQLKSLTILSIGDNMLSGTIPKSIYNLSHLSLLSLCKNKFQGSFPHNIGLTLPNLQYFNVWENQFSGSIPSSFSNTSKLLIFDISNNKFFGGVPNIFRNQDKLRLLWLADNDLGTSGINNDMKFLTDLANCSSLKKLNLSNCNFGGVLPSSLVNLSGNLESLSMAGNQISGTIPPGIGNLVSLNEFLMYDNKLKGALPETIGKLHMLERVHLHANEFYGEIPFSIGNLGRLSELRLDENNFHGNIPSSLENCKSLLWLDLSSNSFNGTIPPNVIGLSSLSKSLNLSRNYLSGSLPWEVGNLKNLVELDVSKNNLSGDIPSSLGDCTILQRLNMDHNKFEGVLPETLYSLKGIEEIDLSYNNLSGHISKDLAKLSSLSKLNLSFNDLEGELPTGGVFGNFSGISIVGNDKLCGGIPELQLRECFRKHNLSFEAKLIISICCALVVLLLLYAVIYYFLRKSKRKALKSYERDPVMNISYGELLKATNGFSPNNMIGQGGFGSVYKGILGPHQTIVAVKVFNLVNREATKSFMTECEILRSVRHRNLVKIIDGCSGVDYQGNDFKALIYEFMPNGSLEDWLHSIPAKNSEEQQKSLNLSQRLNIVIDVASALDYLHNHNQLHIVHCDLKPSNILLDQNMTAHVSDFGLSRIIIEDSSINQTSSIGIKGTIGYAAPEYGMGSKVTTQGDVYSFGILLLEIFTGKRPTYAGFNDELNLNRFVKTALPERVMEVVDSRLVFREKEERATTSSSSRLLQTRRGKVDELLVSILKVGVMCSEISPRNRIQINDALNKLHEIRNLVLKDELV</sequence>
<organism evidence="25 26">
    <name type="scientific">Cannabis sativa</name>
    <name type="common">Hemp</name>
    <name type="synonym">Marijuana</name>
    <dbReference type="NCBI Taxonomy" id="3483"/>
    <lineage>
        <taxon>Eukaryota</taxon>
        <taxon>Viridiplantae</taxon>
        <taxon>Streptophyta</taxon>
        <taxon>Embryophyta</taxon>
        <taxon>Tracheophyta</taxon>
        <taxon>Spermatophyta</taxon>
        <taxon>Magnoliopsida</taxon>
        <taxon>eudicotyledons</taxon>
        <taxon>Gunneridae</taxon>
        <taxon>Pentapetalae</taxon>
        <taxon>rosids</taxon>
        <taxon>fabids</taxon>
        <taxon>Rosales</taxon>
        <taxon>Cannabaceae</taxon>
        <taxon>Cannabis</taxon>
    </lineage>
</organism>
<dbReference type="SMART" id="SM00365">
    <property type="entry name" value="LRR_SD22"/>
    <property type="match status" value="3"/>
</dbReference>
<dbReference type="PROSITE" id="PS00107">
    <property type="entry name" value="PROTEIN_KINASE_ATP"/>
    <property type="match status" value="1"/>
</dbReference>
<dbReference type="PROSITE" id="PS00108">
    <property type="entry name" value="PROTEIN_KINASE_ST"/>
    <property type="match status" value="1"/>
</dbReference>
<keyword evidence="9" id="KW-0808">Transferase</keyword>
<evidence type="ECO:0000256" key="9">
    <source>
        <dbReference type="ARBA" id="ARBA00022679"/>
    </source>
</evidence>
<dbReference type="InterPro" id="IPR055414">
    <property type="entry name" value="LRR_R13L4/SHOC2-like"/>
</dbReference>
<dbReference type="FunFam" id="3.80.10.10:FF:000275">
    <property type="entry name" value="Leucine-rich repeat receptor-like protein kinase"/>
    <property type="match status" value="1"/>
</dbReference>
<dbReference type="GO" id="GO:0005886">
    <property type="term" value="C:plasma membrane"/>
    <property type="evidence" value="ECO:0007669"/>
    <property type="project" value="UniProtKB-SubCell"/>
</dbReference>
<keyword evidence="8" id="KW-0433">Leucine-rich repeat</keyword>
<keyword evidence="12" id="KW-0677">Repeat</keyword>
<evidence type="ECO:0000256" key="16">
    <source>
        <dbReference type="ARBA" id="ARBA00022989"/>
    </source>
</evidence>
<proteinExistence type="inferred from homology"/>
<dbReference type="EMBL" id="JAATIP010000086">
    <property type="protein sequence ID" value="KAF4376261.1"/>
    <property type="molecule type" value="Genomic_DNA"/>
</dbReference>
<keyword evidence="13 22" id="KW-0547">Nucleotide-binding</keyword>
<evidence type="ECO:0000256" key="6">
    <source>
        <dbReference type="ARBA" id="ARBA00022527"/>
    </source>
</evidence>
<dbReference type="Pfam" id="PF07714">
    <property type="entry name" value="PK_Tyr_Ser-Thr"/>
    <property type="match status" value="1"/>
</dbReference>
<dbReference type="FunFam" id="3.30.200.20:FF:000432">
    <property type="entry name" value="LRR receptor-like serine/threonine-protein kinase EFR"/>
    <property type="match status" value="1"/>
</dbReference>
<comment type="similarity">
    <text evidence="2">Belongs to the protein kinase superfamily. Ser/Thr protein kinase family.</text>
</comment>
<dbReference type="Pfam" id="PF23598">
    <property type="entry name" value="LRR_14"/>
    <property type="match status" value="2"/>
</dbReference>
<dbReference type="GO" id="GO:0005524">
    <property type="term" value="F:ATP binding"/>
    <property type="evidence" value="ECO:0007669"/>
    <property type="project" value="UniProtKB-UniRule"/>
</dbReference>
<dbReference type="PANTHER" id="PTHR27008:SF596">
    <property type="entry name" value="OS02G0215500 PROTEIN"/>
    <property type="match status" value="1"/>
</dbReference>
<dbReference type="SMART" id="SM00220">
    <property type="entry name" value="S_TKc"/>
    <property type="match status" value="1"/>
</dbReference>
<keyword evidence="6" id="KW-0723">Serine/threonine-protein kinase</keyword>
<feature type="domain" description="Protein kinase" evidence="24">
    <location>
        <begin position="693"/>
        <end position="1000"/>
    </location>
</feature>
<evidence type="ECO:0000256" key="13">
    <source>
        <dbReference type="ARBA" id="ARBA00022741"/>
    </source>
</evidence>
<dbReference type="InterPro" id="IPR001245">
    <property type="entry name" value="Ser-Thr/Tyr_kinase_cat_dom"/>
</dbReference>
<comment type="caution">
    <text evidence="25">The sequence shown here is derived from an EMBL/GenBank/DDBJ whole genome shotgun (WGS) entry which is preliminary data.</text>
</comment>
<reference evidence="25 26" key="1">
    <citation type="journal article" date="2020" name="bioRxiv">
        <title>Sequence and annotation of 42 cannabis genomes reveals extensive copy number variation in cannabinoid synthesis and pathogen resistance genes.</title>
        <authorList>
            <person name="Mckernan K.J."/>
            <person name="Helbert Y."/>
            <person name="Kane L.T."/>
            <person name="Ebling H."/>
            <person name="Zhang L."/>
            <person name="Liu B."/>
            <person name="Eaton Z."/>
            <person name="Mclaughlin S."/>
            <person name="Kingan S."/>
            <person name="Baybayan P."/>
            <person name="Concepcion G."/>
            <person name="Jordan M."/>
            <person name="Riva A."/>
            <person name="Barbazuk W."/>
            <person name="Harkins T."/>
        </authorList>
    </citation>
    <scope>NUCLEOTIDE SEQUENCE [LARGE SCALE GENOMIC DNA]</scope>
    <source>
        <strain evidence="26">cv. Jamaican Lion 4</strain>
        <tissue evidence="25">Leaf</tissue>
    </source>
</reference>
<dbReference type="InterPro" id="IPR011009">
    <property type="entry name" value="Kinase-like_dom_sf"/>
</dbReference>
<dbReference type="InterPro" id="IPR000719">
    <property type="entry name" value="Prot_kinase_dom"/>
</dbReference>
<dbReference type="SUPFAM" id="SSF56112">
    <property type="entry name" value="Protein kinase-like (PK-like)"/>
    <property type="match status" value="1"/>
</dbReference>
<dbReference type="SMART" id="SM00369">
    <property type="entry name" value="LRR_TYP"/>
    <property type="match status" value="8"/>
</dbReference>
<keyword evidence="5" id="KW-1003">Cell membrane</keyword>
<evidence type="ECO:0000256" key="1">
    <source>
        <dbReference type="ARBA" id="ARBA00004251"/>
    </source>
</evidence>
<keyword evidence="11" id="KW-0732">Signal</keyword>
<dbReference type="Gene3D" id="3.30.200.20">
    <property type="entry name" value="Phosphorylase Kinase, domain 1"/>
    <property type="match status" value="1"/>
</dbReference>
<evidence type="ECO:0000256" key="4">
    <source>
        <dbReference type="ARBA" id="ARBA00012513"/>
    </source>
</evidence>
<keyword evidence="16 23" id="KW-1133">Transmembrane helix</keyword>
<accession>A0A7J6FZT3</accession>
<dbReference type="EC" id="2.7.11.1" evidence="4"/>
<dbReference type="InterPro" id="IPR017441">
    <property type="entry name" value="Protein_kinase_ATP_BS"/>
</dbReference>
<evidence type="ECO:0000256" key="7">
    <source>
        <dbReference type="ARBA" id="ARBA00022553"/>
    </source>
</evidence>
<evidence type="ECO:0000256" key="22">
    <source>
        <dbReference type="PROSITE-ProRule" id="PRU10141"/>
    </source>
</evidence>
<dbReference type="FunFam" id="1.10.510.10:FF:000358">
    <property type="entry name" value="Putative leucine-rich repeat receptor-like serine/threonine-protein kinase"/>
    <property type="match status" value="1"/>
</dbReference>
<evidence type="ECO:0000259" key="24">
    <source>
        <dbReference type="PROSITE" id="PS50011"/>
    </source>
</evidence>
<dbReference type="Pfam" id="PF00560">
    <property type="entry name" value="LRR_1"/>
    <property type="match status" value="3"/>
</dbReference>
<dbReference type="AlphaFoldDB" id="A0A7J6FZT3"/>
<evidence type="ECO:0000256" key="15">
    <source>
        <dbReference type="ARBA" id="ARBA00022840"/>
    </source>
</evidence>
<keyword evidence="18" id="KW-0675">Receptor</keyword>
<dbReference type="InterPro" id="IPR008271">
    <property type="entry name" value="Ser/Thr_kinase_AS"/>
</dbReference>
<evidence type="ECO:0000256" key="20">
    <source>
        <dbReference type="ARBA" id="ARBA00047899"/>
    </source>
</evidence>
<dbReference type="GO" id="GO:0004674">
    <property type="term" value="F:protein serine/threonine kinase activity"/>
    <property type="evidence" value="ECO:0007669"/>
    <property type="project" value="UniProtKB-KW"/>
</dbReference>
<dbReference type="InterPro" id="IPR051809">
    <property type="entry name" value="Plant_receptor-like_S/T_kinase"/>
</dbReference>
<evidence type="ECO:0000256" key="11">
    <source>
        <dbReference type="ARBA" id="ARBA00022729"/>
    </source>
</evidence>
<evidence type="ECO:0000256" key="12">
    <source>
        <dbReference type="ARBA" id="ARBA00022737"/>
    </source>
</evidence>
<keyword evidence="10 23" id="KW-0812">Transmembrane</keyword>
<evidence type="ECO:0000313" key="25">
    <source>
        <dbReference type="EMBL" id="KAF4376261.1"/>
    </source>
</evidence>
<evidence type="ECO:0000256" key="19">
    <source>
        <dbReference type="ARBA" id="ARBA00023180"/>
    </source>
</evidence>
<keyword evidence="15 22" id="KW-0067">ATP-binding</keyword>
<evidence type="ECO:0000313" key="26">
    <source>
        <dbReference type="Proteomes" id="UP000525078"/>
    </source>
</evidence>
<dbReference type="PANTHER" id="PTHR27008">
    <property type="entry name" value="OS04G0122200 PROTEIN"/>
    <property type="match status" value="1"/>
</dbReference>
<evidence type="ECO:0000256" key="2">
    <source>
        <dbReference type="ARBA" id="ARBA00008684"/>
    </source>
</evidence>
<protein>
    <recommendedName>
        <fullName evidence="4">non-specific serine/threonine protein kinase</fullName>
        <ecNumber evidence="4">2.7.11.1</ecNumber>
    </recommendedName>
</protein>
<keyword evidence="7" id="KW-0597">Phosphoprotein</keyword>